<comment type="caution">
    <text evidence="1">The sequence shown here is derived from an EMBL/GenBank/DDBJ whole genome shotgun (WGS) entry which is preliminary data.</text>
</comment>
<protein>
    <submittedName>
        <fullName evidence="1">Uncharacterized protein</fullName>
    </submittedName>
</protein>
<name>A0A936ZVL8_9FLAO</name>
<dbReference type="Proteomes" id="UP000651057">
    <property type="component" value="Unassembled WGS sequence"/>
</dbReference>
<proteinExistence type="predicted"/>
<reference evidence="1" key="1">
    <citation type="submission" date="2021-01" db="EMBL/GenBank/DDBJ databases">
        <authorList>
            <person name="Zhong Y.L."/>
        </authorList>
    </citation>
    <scope>NUCLEOTIDE SEQUENCE</scope>
    <source>
        <strain evidence="1">KCTC 23302</strain>
    </source>
</reference>
<keyword evidence="2" id="KW-1185">Reference proteome</keyword>
<organism evidence="1 2">
    <name type="scientific">Aquimarina mytili</name>
    <dbReference type="NCBI Taxonomy" id="874423"/>
    <lineage>
        <taxon>Bacteria</taxon>
        <taxon>Pseudomonadati</taxon>
        <taxon>Bacteroidota</taxon>
        <taxon>Flavobacteriia</taxon>
        <taxon>Flavobacteriales</taxon>
        <taxon>Flavobacteriaceae</taxon>
        <taxon>Aquimarina</taxon>
    </lineage>
</organism>
<dbReference type="AlphaFoldDB" id="A0A936ZVL8"/>
<evidence type="ECO:0000313" key="1">
    <source>
        <dbReference type="EMBL" id="MBL0682815.1"/>
    </source>
</evidence>
<dbReference type="EMBL" id="JAERQJ010000002">
    <property type="protein sequence ID" value="MBL0682815.1"/>
    <property type="molecule type" value="Genomic_DNA"/>
</dbReference>
<evidence type="ECO:0000313" key="2">
    <source>
        <dbReference type="Proteomes" id="UP000651057"/>
    </source>
</evidence>
<gene>
    <name evidence="1" type="ORF">JJQ60_04750</name>
</gene>
<accession>A0A936ZVL8</accession>
<sequence length="90" mass="10631">MKKIVLISIALLSYSVYSQEEKKEYKKDEKQVYICNSMKSERYHYKKDCRAIQKCQDTIVKILLKKARNIYGRTVCGFETHVESSSRSKN</sequence>
<dbReference type="RefSeq" id="WP_201917232.1">
    <property type="nucleotide sequence ID" value="NZ_BAABAX010000023.1"/>
</dbReference>